<dbReference type="GO" id="GO:0051536">
    <property type="term" value="F:iron-sulfur cluster binding"/>
    <property type="evidence" value="ECO:0007669"/>
    <property type="project" value="InterPro"/>
</dbReference>
<dbReference type="PANTHER" id="PTHR42783:SF3">
    <property type="entry name" value="GLUTAMATE SYNTHASE [NADPH] SMALL CHAIN-RELATED"/>
    <property type="match status" value="1"/>
</dbReference>
<dbReference type="AlphaFoldDB" id="Q2N537"/>
<evidence type="ECO:0000256" key="1">
    <source>
        <dbReference type="SAM" id="MobiDB-lite"/>
    </source>
</evidence>
<organism evidence="4">
    <name type="scientific">Desulfococcus multivorans</name>
    <dbReference type="NCBI Taxonomy" id="897"/>
    <lineage>
        <taxon>Bacteria</taxon>
        <taxon>Pseudomonadati</taxon>
        <taxon>Thermodesulfobacteriota</taxon>
        <taxon>Desulfobacteria</taxon>
        <taxon>Desulfobacterales</taxon>
        <taxon>Desulfococcaceae</taxon>
        <taxon>Desulfococcus</taxon>
    </lineage>
</organism>
<dbReference type="EMBL" id="CT009609">
    <property type="protein sequence ID" value="CAJ13757.1"/>
    <property type="molecule type" value="Genomic_DNA"/>
</dbReference>
<dbReference type="PANTHER" id="PTHR42783">
    <property type="entry name" value="GLUTAMATE SYNTHASE [NADPH] SMALL CHAIN"/>
    <property type="match status" value="1"/>
</dbReference>
<dbReference type="PRINTS" id="PR00419">
    <property type="entry name" value="ADXRDTASE"/>
</dbReference>
<feature type="compositionally biased region" description="Basic and acidic residues" evidence="1">
    <location>
        <begin position="1"/>
        <end position="11"/>
    </location>
</feature>
<dbReference type="SUPFAM" id="SSF46548">
    <property type="entry name" value="alpha-helical ferredoxin"/>
    <property type="match status" value="1"/>
</dbReference>
<gene>
    <name evidence="4" type="primary">gltD</name>
    <name evidence="4" type="ORF">dmi19</name>
</gene>
<accession>Q2N537</accession>
<dbReference type="InterPro" id="IPR009051">
    <property type="entry name" value="Helical_ferredxn"/>
</dbReference>
<dbReference type="Gene3D" id="3.50.50.60">
    <property type="entry name" value="FAD/NAD(P)-binding domain"/>
    <property type="match status" value="2"/>
</dbReference>
<feature type="domain" description="Dihydroprymidine dehydrogenase" evidence="3">
    <location>
        <begin position="24"/>
        <end position="134"/>
    </location>
</feature>
<dbReference type="InterPro" id="IPR028261">
    <property type="entry name" value="DPD_II"/>
</dbReference>
<dbReference type="InterPro" id="IPR006004">
    <property type="entry name" value="SudA-like"/>
</dbReference>
<name>Q2N537_DESML</name>
<dbReference type="GO" id="GO:0016491">
    <property type="term" value="F:oxidoreductase activity"/>
    <property type="evidence" value="ECO:0007669"/>
    <property type="project" value="InterPro"/>
</dbReference>
<feature type="region of interest" description="Disordered" evidence="1">
    <location>
        <begin position="1"/>
        <end position="26"/>
    </location>
</feature>
<feature type="domain" description="FAD/NAD(P)-binding" evidence="2">
    <location>
        <begin position="148"/>
        <end position="455"/>
    </location>
</feature>
<evidence type="ECO:0000259" key="3">
    <source>
        <dbReference type="Pfam" id="PF14691"/>
    </source>
</evidence>
<dbReference type="Pfam" id="PF07992">
    <property type="entry name" value="Pyr_redox_2"/>
    <property type="match status" value="1"/>
</dbReference>
<evidence type="ECO:0000313" key="4">
    <source>
        <dbReference type="EMBL" id="CAJ13757.1"/>
    </source>
</evidence>
<evidence type="ECO:0000259" key="2">
    <source>
        <dbReference type="Pfam" id="PF07992"/>
    </source>
</evidence>
<reference evidence="4" key="1">
    <citation type="journal article" date="2007" name="J. Mol. Microbiol. Biotechnol.">
        <title>Analyses of the vrl gene cluster in Desulfococcus multivorans: homologous to the virulence-associated locus of the ovine footrot pathogen Dichelobacter nodosus strain A198.</title>
        <authorList>
            <person name="Knaust F."/>
            <person name="Kube M."/>
            <person name="Reinhardt R."/>
            <person name="Rabus R."/>
        </authorList>
    </citation>
    <scope>NUCLEOTIDE SEQUENCE</scope>
</reference>
<dbReference type="Gene3D" id="1.10.1060.10">
    <property type="entry name" value="Alpha-helical ferredoxin"/>
    <property type="match status" value="1"/>
</dbReference>
<dbReference type="InterPro" id="IPR023753">
    <property type="entry name" value="FAD/NAD-binding_dom"/>
</dbReference>
<sequence>MSEKKARKETVSRQAMPEQAPEIRRRNFAEVPTGYTAETAVIEAGRCLQCKKPSCVEGCPVNVDIPGFIARIAEGDFKGAIRNLWTRNSLPAVCGRVCPQEIQCEGQCVLNKKGAPVAIGNLERFAADWARENNTGELPPRKASTGKKIAVVGSGPSGLTVAGDLIVKGHEVTVMEAFHKPGGVLVYGIPEFRLPKAIVAHEVDFLERLGVHVACNMVVGRTVTVDELFQEGYDAVYVGVGAGLPRFMNIPGENLIGILSANEYLTRANLMKAYKFPEVDTPIPMGKNVVVLGAGNVAMDAARTAMRLGADSVKIVYRRSRDEMPARTAEIHHAEEEGIEFFLLTNPVQYLGNDQGRLTGMECLKMELGEPDDSGRRRPVPISGSNFEMACDLVIVAVGSGANPLLTQSTEDMTLNRWGYIAADPETGKTTKRGVWAGGDIVTGAATVILAMGAGRKAADSIHEYLTWGW</sequence>
<dbReference type="NCBIfam" id="TIGR01316">
    <property type="entry name" value="gltA"/>
    <property type="match status" value="1"/>
</dbReference>
<proteinExistence type="predicted"/>
<dbReference type="SUPFAM" id="SSF51971">
    <property type="entry name" value="Nucleotide-binding domain"/>
    <property type="match status" value="1"/>
</dbReference>
<dbReference type="Pfam" id="PF14691">
    <property type="entry name" value="Fer4_20"/>
    <property type="match status" value="1"/>
</dbReference>
<dbReference type="RefSeq" id="WP_020876142.1">
    <property type="nucleotide sequence ID" value="NZ_CP015381.1"/>
</dbReference>
<protein>
    <submittedName>
        <fullName evidence="4">NADPH-dependent glutamate synthase, small subunit</fullName>
    </submittedName>
</protein>
<dbReference type="InterPro" id="IPR036188">
    <property type="entry name" value="FAD/NAD-bd_sf"/>
</dbReference>